<dbReference type="EMBL" id="KN882079">
    <property type="protein sequence ID" value="KIY44608.1"/>
    <property type="molecule type" value="Genomic_DNA"/>
</dbReference>
<proteinExistence type="predicted"/>
<evidence type="ECO:0000313" key="2">
    <source>
        <dbReference type="Proteomes" id="UP000054144"/>
    </source>
</evidence>
<dbReference type="OrthoDB" id="3149508at2759"/>
<keyword evidence="2" id="KW-1185">Reference proteome</keyword>
<name>A0A0D7A1B7_9AGAR</name>
<organism evidence="1 2">
    <name type="scientific">Fistulina hepatica ATCC 64428</name>
    <dbReference type="NCBI Taxonomy" id="1128425"/>
    <lineage>
        <taxon>Eukaryota</taxon>
        <taxon>Fungi</taxon>
        <taxon>Dikarya</taxon>
        <taxon>Basidiomycota</taxon>
        <taxon>Agaricomycotina</taxon>
        <taxon>Agaricomycetes</taxon>
        <taxon>Agaricomycetidae</taxon>
        <taxon>Agaricales</taxon>
        <taxon>Fistulinaceae</taxon>
        <taxon>Fistulina</taxon>
    </lineage>
</organism>
<evidence type="ECO:0000313" key="1">
    <source>
        <dbReference type="EMBL" id="KIY44608.1"/>
    </source>
</evidence>
<dbReference type="Proteomes" id="UP000054144">
    <property type="component" value="Unassembled WGS sequence"/>
</dbReference>
<dbReference type="AlphaFoldDB" id="A0A0D7A1B7"/>
<protein>
    <submittedName>
        <fullName evidence="1">Uncharacterized protein</fullName>
    </submittedName>
</protein>
<accession>A0A0D7A1B7</accession>
<gene>
    <name evidence="1" type="ORF">FISHEDRAFT_77379</name>
</gene>
<sequence>MTFGVVRDLRMPCTACPRYGLNITPDDAGVPPEGHHCFVAQQTQDGNFHNN</sequence>
<reference evidence="1 2" key="1">
    <citation type="journal article" date="2015" name="Fungal Genet. Biol.">
        <title>Evolution of novel wood decay mechanisms in Agaricales revealed by the genome sequences of Fistulina hepatica and Cylindrobasidium torrendii.</title>
        <authorList>
            <person name="Floudas D."/>
            <person name="Held B.W."/>
            <person name="Riley R."/>
            <person name="Nagy L.G."/>
            <person name="Koehler G."/>
            <person name="Ransdell A.S."/>
            <person name="Younus H."/>
            <person name="Chow J."/>
            <person name="Chiniquy J."/>
            <person name="Lipzen A."/>
            <person name="Tritt A."/>
            <person name="Sun H."/>
            <person name="Haridas S."/>
            <person name="LaButti K."/>
            <person name="Ohm R.A."/>
            <person name="Kues U."/>
            <person name="Blanchette R.A."/>
            <person name="Grigoriev I.V."/>
            <person name="Minto R.E."/>
            <person name="Hibbett D.S."/>
        </authorList>
    </citation>
    <scope>NUCLEOTIDE SEQUENCE [LARGE SCALE GENOMIC DNA]</scope>
    <source>
        <strain evidence="1 2">ATCC 64428</strain>
    </source>
</reference>